<keyword evidence="5" id="KW-1185">Reference proteome</keyword>
<feature type="compositionally biased region" description="Pro residues" evidence="2">
    <location>
        <begin position="266"/>
        <end position="276"/>
    </location>
</feature>
<evidence type="ECO:0000259" key="3">
    <source>
        <dbReference type="PROSITE" id="PS50102"/>
    </source>
</evidence>
<feature type="region of interest" description="Disordered" evidence="2">
    <location>
        <begin position="512"/>
        <end position="616"/>
    </location>
</feature>
<feature type="compositionally biased region" description="Low complexity" evidence="2">
    <location>
        <begin position="831"/>
        <end position="870"/>
    </location>
</feature>
<evidence type="ECO:0000256" key="1">
    <source>
        <dbReference type="PROSITE-ProRule" id="PRU00176"/>
    </source>
</evidence>
<dbReference type="InterPro" id="IPR052600">
    <property type="entry name" value="Nuc_rcpt_coact/corep"/>
</dbReference>
<feature type="compositionally biased region" description="Low complexity" evidence="2">
    <location>
        <begin position="796"/>
        <end position="809"/>
    </location>
</feature>
<dbReference type="Pfam" id="PF00076">
    <property type="entry name" value="RRM_1"/>
    <property type="match status" value="1"/>
</dbReference>
<keyword evidence="1" id="KW-0694">RNA-binding</keyword>
<feature type="compositionally biased region" description="Pro residues" evidence="2">
    <location>
        <begin position="728"/>
        <end position="744"/>
    </location>
</feature>
<dbReference type="PANTHER" id="PTHR23295:SF6">
    <property type="entry name" value="NEOSIN, ISOFORM A"/>
    <property type="match status" value="1"/>
</dbReference>
<feature type="compositionally biased region" description="Basic and acidic residues" evidence="2">
    <location>
        <begin position="540"/>
        <end position="550"/>
    </location>
</feature>
<dbReference type="InterPro" id="IPR000504">
    <property type="entry name" value="RRM_dom"/>
</dbReference>
<dbReference type="InterPro" id="IPR035979">
    <property type="entry name" value="RBD_domain_sf"/>
</dbReference>
<proteinExistence type="predicted"/>
<evidence type="ECO:0000256" key="2">
    <source>
        <dbReference type="SAM" id="MobiDB-lite"/>
    </source>
</evidence>
<dbReference type="PROSITE" id="PS50102">
    <property type="entry name" value="RRM"/>
    <property type="match status" value="1"/>
</dbReference>
<feature type="region of interest" description="Disordered" evidence="2">
    <location>
        <begin position="244"/>
        <end position="356"/>
    </location>
</feature>
<protein>
    <recommendedName>
        <fullName evidence="3">RRM domain-containing protein</fullName>
    </recommendedName>
</protein>
<reference evidence="4 5" key="1">
    <citation type="submission" date="2024-09" db="EMBL/GenBank/DDBJ databases">
        <title>Rethinking Asexuality: The Enigmatic Case of Functional Sexual Genes in Lepraria (Stereocaulaceae).</title>
        <authorList>
            <person name="Doellman M."/>
            <person name="Sun Y."/>
            <person name="Barcenas-Pena A."/>
            <person name="Lumbsch H.T."/>
            <person name="Grewe F."/>
        </authorList>
    </citation>
    <scope>NUCLEOTIDE SEQUENCE [LARGE SCALE GENOMIC DNA]</scope>
    <source>
        <strain evidence="4 5">Mercado 3170</strain>
    </source>
</reference>
<gene>
    <name evidence="4" type="ORF">N7G274_007824</name>
</gene>
<dbReference type="PANTHER" id="PTHR23295">
    <property type="entry name" value="NUCLEAR RECEPTOR COACTIVATOR 5-RELATED"/>
    <property type="match status" value="1"/>
</dbReference>
<evidence type="ECO:0000313" key="4">
    <source>
        <dbReference type="EMBL" id="KAL2039552.1"/>
    </source>
</evidence>
<sequence>MTSSPPPEAPHFRGKTLTPESPVPVHIPEPQNIPVLQNQTDETFNLMSTHVAKPSASQSVQTALQDAHQRYNTGSIPQQADTLRPGSKAAGEDIEGNADNRCARYYNLASPKSLEQQQETNILQKNIYPPKPPASASQGAHESLFTPEQIALSPLSSNQYPDPTAAIQVTTTFSDSPQDTLVSQGFETVVDRLLGKSILHNESSEANANGEGVNYQALLDNLSPSTSTAPAAENITSVTITAHSDTPHALSPNSAQTPIGTFPVPAGLPPRPPPQDKPAIHPNYTPGEDIRSYHNPPAQNAIAPPSYNAQPNMSQRSQQGYIHNNGVAPNGLPPPPLATFQQPLSKPNQPQRSPQLPQYQLEDNHARNGGAQVSAPYQGENDQIRRPDAERLFEEFLHDESIYVAEGTWDRFPQGSRLFVGNLFTEKVTKRDIFNVFCKYGRLAQISMKSAYGFVQFHDANACFQALQSEQGVEIRGRKIHLEISKPQKNTRNAVATAAGNSLRAGYNKISRSPDYGLGGSGRGMGQRPSIDRGVPPYNVDRRTRDDYRPVRSPSPRGFRGRVDFRGRERSPDRYFRGRSSSPYGRGGGGGGGYRSRSPIRQNTDEEATLPIPRRNPRDVPDVQIILVDEVDRTFVGYIQQSFCGRGLRCDVLQMPRVSLEAVLKRQILEGVQAVVQILRKSQVTGKIPLRVYNRSAGIDNIRFDDYADLDAGVAAEVVVRAKTTHVAPPPVPTPMPTQYPPNPAYGQPQYSQQPPQMPPQQPQQPQQGGAQSNLSNLITSLDGQALQRLLGAMSQTPQTPTTPQQYPQPQAPPPQRAPSQDLASLLHSVAGQQQQQQQQPAQQGYQYGQQPQNAYAAPAHNPAYANNQATAPVYAQPPAQQSVQDMLAQLAKYRQ</sequence>
<feature type="compositionally biased region" description="Gly residues" evidence="2">
    <location>
        <begin position="585"/>
        <end position="594"/>
    </location>
</feature>
<dbReference type="EMBL" id="JBEFKJ010000025">
    <property type="protein sequence ID" value="KAL2039552.1"/>
    <property type="molecule type" value="Genomic_DNA"/>
</dbReference>
<feature type="domain" description="RRM" evidence="3">
    <location>
        <begin position="416"/>
        <end position="487"/>
    </location>
</feature>
<organism evidence="4 5">
    <name type="scientific">Stereocaulon virgatum</name>
    <dbReference type="NCBI Taxonomy" id="373712"/>
    <lineage>
        <taxon>Eukaryota</taxon>
        <taxon>Fungi</taxon>
        <taxon>Dikarya</taxon>
        <taxon>Ascomycota</taxon>
        <taxon>Pezizomycotina</taxon>
        <taxon>Lecanoromycetes</taxon>
        <taxon>OSLEUM clade</taxon>
        <taxon>Lecanoromycetidae</taxon>
        <taxon>Lecanorales</taxon>
        <taxon>Lecanorineae</taxon>
        <taxon>Stereocaulaceae</taxon>
        <taxon>Stereocaulon</taxon>
    </lineage>
</organism>
<comment type="caution">
    <text evidence="4">The sequence shown here is derived from an EMBL/GenBank/DDBJ whole genome shotgun (WGS) entry which is preliminary data.</text>
</comment>
<feature type="region of interest" description="Disordered" evidence="2">
    <location>
        <begin position="1"/>
        <end position="28"/>
    </location>
</feature>
<accession>A0ABR4A0T3</accession>
<dbReference type="Proteomes" id="UP001590950">
    <property type="component" value="Unassembled WGS sequence"/>
</dbReference>
<feature type="region of interest" description="Disordered" evidence="2">
    <location>
        <begin position="726"/>
        <end position="774"/>
    </location>
</feature>
<feature type="compositionally biased region" description="Basic and acidic residues" evidence="2">
    <location>
        <begin position="561"/>
        <end position="576"/>
    </location>
</feature>
<dbReference type="Gene3D" id="3.30.70.330">
    <property type="match status" value="1"/>
</dbReference>
<feature type="compositionally biased region" description="Low complexity" evidence="2">
    <location>
        <begin position="764"/>
        <end position="773"/>
    </location>
</feature>
<evidence type="ECO:0000313" key="5">
    <source>
        <dbReference type="Proteomes" id="UP001590950"/>
    </source>
</evidence>
<dbReference type="InterPro" id="IPR012677">
    <property type="entry name" value="Nucleotide-bd_a/b_plait_sf"/>
</dbReference>
<feature type="region of interest" description="Disordered" evidence="2">
    <location>
        <begin position="796"/>
        <end position="883"/>
    </location>
</feature>
<feature type="compositionally biased region" description="Polar residues" evidence="2">
    <location>
        <begin position="339"/>
        <end position="356"/>
    </location>
</feature>
<dbReference type="SMART" id="SM00360">
    <property type="entry name" value="RRM"/>
    <property type="match status" value="1"/>
</dbReference>
<feature type="compositionally biased region" description="Polar residues" evidence="2">
    <location>
        <begin position="307"/>
        <end position="322"/>
    </location>
</feature>
<feature type="compositionally biased region" description="Low complexity" evidence="2">
    <location>
        <begin position="745"/>
        <end position="755"/>
    </location>
</feature>
<name>A0ABR4A0T3_9LECA</name>
<dbReference type="SUPFAM" id="SSF54928">
    <property type="entry name" value="RNA-binding domain, RBD"/>
    <property type="match status" value="1"/>
</dbReference>